<dbReference type="Proteomes" id="UP000069205">
    <property type="component" value="Chromosome"/>
</dbReference>
<dbReference type="GO" id="GO:0005524">
    <property type="term" value="F:ATP binding"/>
    <property type="evidence" value="ECO:0007669"/>
    <property type="project" value="UniProtKB-KW"/>
</dbReference>
<dbReference type="GO" id="GO:0016887">
    <property type="term" value="F:ATP hydrolysis activity"/>
    <property type="evidence" value="ECO:0007669"/>
    <property type="project" value="InterPro"/>
</dbReference>
<dbReference type="SUPFAM" id="SSF52540">
    <property type="entry name" value="P-loop containing nucleoside triphosphate hydrolases"/>
    <property type="match status" value="1"/>
</dbReference>
<dbReference type="EMBL" id="CP011801">
    <property type="protein sequence ID" value="ALA57980.1"/>
    <property type="molecule type" value="Genomic_DNA"/>
</dbReference>
<accession>A0A0K2GAL2</accession>
<evidence type="ECO:0000256" key="2">
    <source>
        <dbReference type="ARBA" id="ARBA00022840"/>
    </source>
</evidence>
<proteinExistence type="predicted"/>
<evidence type="ECO:0000313" key="5">
    <source>
        <dbReference type="Proteomes" id="UP000069205"/>
    </source>
</evidence>
<organism evidence="4 5">
    <name type="scientific">Nitrospira moscoviensis</name>
    <dbReference type="NCBI Taxonomy" id="42253"/>
    <lineage>
        <taxon>Bacteria</taxon>
        <taxon>Pseudomonadati</taxon>
        <taxon>Nitrospirota</taxon>
        <taxon>Nitrospiria</taxon>
        <taxon>Nitrospirales</taxon>
        <taxon>Nitrospiraceae</taxon>
        <taxon>Nitrospira</taxon>
    </lineage>
</organism>
<evidence type="ECO:0000313" key="4">
    <source>
        <dbReference type="EMBL" id="ALA57980.1"/>
    </source>
</evidence>
<sequence length="508" mass="54923">MQTSMPDLVAQFVRARSVSVPLLAITTPDPAATIGLIRTYGLRSPGSDQEDPVFSWDVSRGLMPVNSGAEKALAALLGTGKASVTINPSETLKLLANVPPKSVVFFHNAHRFIRNEFVSQGIWNLRDLFKGKPATLVLLAPTIDVPAELFHDLLVLEETLPGREQLAAIIKDQCVQAQINPPSEDAMAQAVSALQGLAAFPAEQVVALSLSKRNGINLARLWERKRQMINATPGLSVWGGNERFQDIGGVQAAKDFLSKLFKGNDPPKAVVFLDEIEKMFSGSLSSNQDSSGVTVSMLGTLLTYMQDHKARGVIFVGPPGTCKSMVAKASGTEAGVPAICFDLGAMKASLVGQSEGQLRQALSVVSAVADDNVLFIATSNNVSALPPELLRRFKYGVMFFDLPSAAERETIWAIYRGHFRIPAEIALPADQGWTGDEIRTCCELSWQLGCSLEEASAYIIPVSIRAADQLKELRSQANYRYLSASYPGPYLMDKAEAAQGPNLRMYVA</sequence>
<keyword evidence="2" id="KW-0067">ATP-binding</keyword>
<evidence type="ECO:0000256" key="1">
    <source>
        <dbReference type="ARBA" id="ARBA00022741"/>
    </source>
</evidence>
<evidence type="ECO:0000259" key="3">
    <source>
        <dbReference type="Pfam" id="PF00004"/>
    </source>
</evidence>
<dbReference type="PATRIC" id="fig|42253.5.peg.1529"/>
<dbReference type="InterPro" id="IPR003959">
    <property type="entry name" value="ATPase_AAA_core"/>
</dbReference>
<keyword evidence="1" id="KW-0547">Nucleotide-binding</keyword>
<dbReference type="OrthoDB" id="9806903at2"/>
<dbReference type="PANTHER" id="PTHR42960">
    <property type="entry name" value="YCF46 PROTEIN"/>
    <property type="match status" value="1"/>
</dbReference>
<feature type="domain" description="ATPase AAA-type core" evidence="3">
    <location>
        <begin position="313"/>
        <end position="365"/>
    </location>
</feature>
<dbReference type="InterPro" id="IPR052381">
    <property type="entry name" value="AAA_domain_protein"/>
</dbReference>
<dbReference type="STRING" id="42253.NITMOv2_1555"/>
<name>A0A0K2GAL2_NITMO</name>
<protein>
    <submittedName>
        <fullName evidence="4">Putative AAA ATPase central domain protein</fullName>
    </submittedName>
</protein>
<dbReference type="AlphaFoldDB" id="A0A0K2GAL2"/>
<dbReference type="Pfam" id="PF00004">
    <property type="entry name" value="AAA"/>
    <property type="match status" value="1"/>
</dbReference>
<dbReference type="Gene3D" id="3.40.50.300">
    <property type="entry name" value="P-loop containing nucleotide triphosphate hydrolases"/>
    <property type="match status" value="2"/>
</dbReference>
<dbReference type="RefSeq" id="WP_053379210.1">
    <property type="nucleotide sequence ID" value="NZ_CP011801.1"/>
</dbReference>
<dbReference type="PANTHER" id="PTHR42960:SF1">
    <property type="entry name" value="YCF46 PROTEIN"/>
    <property type="match status" value="1"/>
</dbReference>
<keyword evidence="5" id="KW-1185">Reference proteome</keyword>
<reference evidence="4 5" key="1">
    <citation type="journal article" date="2015" name="Proc. Natl. Acad. Sci. U.S.A.">
        <title>Expanded metabolic versatility of ubiquitous nitrite-oxidizing bacteria from the genus Nitrospira.</title>
        <authorList>
            <person name="Koch H."/>
            <person name="Lucker S."/>
            <person name="Albertsen M."/>
            <person name="Kitzinger K."/>
            <person name="Herbold C."/>
            <person name="Spieck E."/>
            <person name="Nielsen P.H."/>
            <person name="Wagner M."/>
            <person name="Daims H."/>
        </authorList>
    </citation>
    <scope>NUCLEOTIDE SEQUENCE [LARGE SCALE GENOMIC DNA]</scope>
    <source>
        <strain evidence="4 5">NSP M-1</strain>
    </source>
</reference>
<dbReference type="InterPro" id="IPR027417">
    <property type="entry name" value="P-loop_NTPase"/>
</dbReference>
<dbReference type="KEGG" id="nmv:NITMOv2_1555"/>
<gene>
    <name evidence="4" type="ORF">NITMOv2_1555</name>
</gene>